<dbReference type="InterPro" id="IPR019167">
    <property type="entry name" value="PAT1_dom"/>
</dbReference>
<evidence type="ECO:0000256" key="3">
    <source>
        <dbReference type="ARBA" id="ARBA00009138"/>
    </source>
</evidence>
<dbReference type="PANTHER" id="PTHR21551">
    <property type="entry name" value="TOPOISOMERASE II-ASSOCIATED PROTEIN PAT1"/>
    <property type="match status" value="1"/>
</dbReference>
<evidence type="ECO:0000256" key="4">
    <source>
        <dbReference type="ARBA" id="ARBA00022490"/>
    </source>
</evidence>
<name>A0A9W8B947_9FUNG</name>
<feature type="domain" description="mRNA decay factor PAT1" evidence="8">
    <location>
        <begin position="157"/>
        <end position="667"/>
    </location>
</feature>
<protein>
    <submittedName>
        <fullName evidence="9">DNA topoisomerase 2-associated protein pat1</fullName>
    </submittedName>
</protein>
<feature type="compositionally biased region" description="Pro residues" evidence="7">
    <location>
        <begin position="320"/>
        <end position="329"/>
    </location>
</feature>
<dbReference type="AlphaFoldDB" id="A0A9W8B947"/>
<evidence type="ECO:0000259" key="8">
    <source>
        <dbReference type="Pfam" id="PF09770"/>
    </source>
</evidence>
<dbReference type="GO" id="GO:0000290">
    <property type="term" value="P:deadenylation-dependent decapping of nuclear-transcribed mRNA"/>
    <property type="evidence" value="ECO:0007669"/>
    <property type="project" value="InterPro"/>
</dbReference>
<comment type="similarity">
    <text evidence="3">Belongs to the PAT1 family.</text>
</comment>
<gene>
    <name evidence="9" type="primary">PAT1</name>
    <name evidence="9" type="ORF">H4R34_001859</name>
</gene>
<evidence type="ECO:0000313" key="9">
    <source>
        <dbReference type="EMBL" id="KAJ1981998.1"/>
    </source>
</evidence>
<evidence type="ECO:0000256" key="1">
    <source>
        <dbReference type="ARBA" id="ARBA00004123"/>
    </source>
</evidence>
<dbReference type="Proteomes" id="UP001151582">
    <property type="component" value="Unassembled WGS sequence"/>
</dbReference>
<evidence type="ECO:0000256" key="5">
    <source>
        <dbReference type="ARBA" id="ARBA00022884"/>
    </source>
</evidence>
<organism evidence="9 10">
    <name type="scientific">Dimargaris verticillata</name>
    <dbReference type="NCBI Taxonomy" id="2761393"/>
    <lineage>
        <taxon>Eukaryota</taxon>
        <taxon>Fungi</taxon>
        <taxon>Fungi incertae sedis</taxon>
        <taxon>Zoopagomycota</taxon>
        <taxon>Kickxellomycotina</taxon>
        <taxon>Dimargaritomycetes</taxon>
        <taxon>Dimargaritales</taxon>
        <taxon>Dimargaritaceae</taxon>
        <taxon>Dimargaris</taxon>
    </lineage>
</organism>
<comment type="caution">
    <text evidence="9">The sequence shown here is derived from an EMBL/GenBank/DDBJ whole genome shotgun (WGS) entry which is preliminary data.</text>
</comment>
<evidence type="ECO:0000256" key="2">
    <source>
        <dbReference type="ARBA" id="ARBA00004201"/>
    </source>
</evidence>
<keyword evidence="6" id="KW-0539">Nucleus</keyword>
<dbReference type="OrthoDB" id="74835at2759"/>
<comment type="subcellular location">
    <subcellularLocation>
        <location evidence="2">Cytoplasm</location>
        <location evidence="2">P-body</location>
    </subcellularLocation>
    <subcellularLocation>
        <location evidence="1">Nucleus</location>
    </subcellularLocation>
</comment>
<feature type="compositionally biased region" description="Polar residues" evidence="7">
    <location>
        <begin position="336"/>
        <end position="345"/>
    </location>
</feature>
<dbReference type="EMBL" id="JANBQB010000104">
    <property type="protein sequence ID" value="KAJ1981998.1"/>
    <property type="molecule type" value="Genomic_DNA"/>
</dbReference>
<evidence type="ECO:0000256" key="6">
    <source>
        <dbReference type="ARBA" id="ARBA00023242"/>
    </source>
</evidence>
<feature type="region of interest" description="Disordered" evidence="7">
    <location>
        <begin position="301"/>
        <end position="345"/>
    </location>
</feature>
<keyword evidence="10" id="KW-1185">Reference proteome</keyword>
<feature type="region of interest" description="Disordered" evidence="7">
    <location>
        <begin position="83"/>
        <end position="106"/>
    </location>
</feature>
<keyword evidence="5" id="KW-0694">RNA-binding</keyword>
<dbReference type="Pfam" id="PF09770">
    <property type="entry name" value="PAT1"/>
    <property type="match status" value="2"/>
</dbReference>
<dbReference type="PANTHER" id="PTHR21551:SF0">
    <property type="entry name" value="PROTEIN ASSOCIATED WITH TOPO II RELATED-1, ISOFORM A"/>
    <property type="match status" value="1"/>
</dbReference>
<dbReference type="GO" id="GO:0033962">
    <property type="term" value="P:P-body assembly"/>
    <property type="evidence" value="ECO:0007669"/>
    <property type="project" value="TreeGrafter"/>
</dbReference>
<keyword evidence="4" id="KW-0963">Cytoplasm</keyword>
<evidence type="ECO:0000313" key="10">
    <source>
        <dbReference type="Proteomes" id="UP001151582"/>
    </source>
</evidence>
<feature type="domain" description="mRNA decay factor PAT1" evidence="8">
    <location>
        <begin position="40"/>
        <end position="81"/>
    </location>
</feature>
<feature type="compositionally biased region" description="Polar residues" evidence="7">
    <location>
        <begin position="87"/>
        <end position="99"/>
    </location>
</feature>
<dbReference type="InterPro" id="IPR039900">
    <property type="entry name" value="Pat1-like"/>
</dbReference>
<evidence type="ECO:0000256" key="7">
    <source>
        <dbReference type="SAM" id="MobiDB-lite"/>
    </source>
</evidence>
<proteinExistence type="inferred from homology"/>
<dbReference type="GO" id="GO:0003723">
    <property type="term" value="F:RNA binding"/>
    <property type="evidence" value="ECO:0007669"/>
    <property type="project" value="UniProtKB-KW"/>
</dbReference>
<reference evidence="9" key="1">
    <citation type="submission" date="2022-07" db="EMBL/GenBank/DDBJ databases">
        <title>Phylogenomic reconstructions and comparative analyses of Kickxellomycotina fungi.</title>
        <authorList>
            <person name="Reynolds N.K."/>
            <person name="Stajich J.E."/>
            <person name="Barry K."/>
            <person name="Grigoriev I.V."/>
            <person name="Crous P."/>
            <person name="Smith M.E."/>
        </authorList>
    </citation>
    <scope>NUCLEOTIDE SEQUENCE</scope>
    <source>
        <strain evidence="9">RSA 567</strain>
    </source>
</reference>
<dbReference type="GO" id="GO:0000932">
    <property type="term" value="C:P-body"/>
    <property type="evidence" value="ECO:0007669"/>
    <property type="project" value="UniProtKB-SubCell"/>
</dbReference>
<dbReference type="GO" id="GO:0005634">
    <property type="term" value="C:nucleus"/>
    <property type="evidence" value="ECO:0007669"/>
    <property type="project" value="UniProtKB-SubCell"/>
</dbReference>
<sequence length="672" mass="73714">MANSFFGFNAQLPSQDAAKLTDDIDLRLERIEIGPETEAELGQLDEGQDDLNDETFGADAGDIHKDFDFSGNTGKAIDLIDPVHRPNPSNSGPSTTQWGSVPAPAGPPAFVDPAIVSTVPLARSHGPTSPDNHPPRATAPPKVLSLEEVEQSLIQEARLSQADHQRRMARDQRRQAREARAAAMFKYNNLMTRYDKDYVARIQMSQLVTDDPYADDFYYQMYTVVRQPAPSPQQPPMLSPTGHRQFGRGGRFHPRSDNGMHKMQQQIQRMVNDAKRKPKGATMTLEGALGTIALHSVRNPKQAIQMARRSSQGGEALSPQTPPLPPPTAMAPTRTGSSKSVSRATSVNRRAVLMRVEKAYATVLKLEALVRRRHRFPGMPTEPLSEASLEALATEEAQIKQQLWQLLQVDSAHASPSPGGAGGHPHPLVEFLSVTKGKKLIPRIYQHLDADQVLRFVMTLVANFESLDVCRSSFEFGLSGTISAAITEENQLFMNAVLPPMVAFINDAPLSTVNTLLNLFIDRNNVPWVARSKVGLSLLTVFISRGEVLRLQDAPAEELAGFDRLYAKLFGTLQSYFANLFPTTKASLSGDLEALAKQSLDEVYVWQFLAAISIGASPEQQHILVSEVRDKVMEQLTLATKGGLTSNLPSMLIANVNLFLHALGLDASQLLS</sequence>
<accession>A0A9W8B947</accession>